<comment type="caution">
    <text evidence="1">The sequence shown here is derived from an EMBL/GenBank/DDBJ whole genome shotgun (WGS) entry which is preliminary data.</text>
</comment>
<sequence length="58" mass="6796">MRSNEKKQMVHNGTSHFYGTSFHHFIERENQMTSLDLASEFGLSLAEVRLLKKKLERS</sequence>
<keyword evidence="2" id="KW-1185">Reference proteome</keyword>
<dbReference type="Proteomes" id="UP001341444">
    <property type="component" value="Unassembled WGS sequence"/>
</dbReference>
<evidence type="ECO:0000313" key="2">
    <source>
        <dbReference type="Proteomes" id="UP001341444"/>
    </source>
</evidence>
<evidence type="ECO:0000313" key="1">
    <source>
        <dbReference type="EMBL" id="MED1204750.1"/>
    </source>
</evidence>
<dbReference type="EMBL" id="JARMAB010000026">
    <property type="protein sequence ID" value="MED1204750.1"/>
    <property type="molecule type" value="Genomic_DNA"/>
</dbReference>
<dbReference type="RefSeq" id="WP_066261931.1">
    <property type="nucleotide sequence ID" value="NZ_JARMAB010000026.1"/>
</dbReference>
<proteinExistence type="predicted"/>
<accession>A0ABU6MNX7</accession>
<protein>
    <submittedName>
        <fullName evidence="1">RNA polymerase subunit sigma-70</fullName>
    </submittedName>
</protein>
<gene>
    <name evidence="1" type="ORF">P4T90_17025</name>
</gene>
<organism evidence="1 2">
    <name type="scientific">Heyndrickxia acidicola</name>
    <dbReference type="NCBI Taxonomy" id="209389"/>
    <lineage>
        <taxon>Bacteria</taxon>
        <taxon>Bacillati</taxon>
        <taxon>Bacillota</taxon>
        <taxon>Bacilli</taxon>
        <taxon>Bacillales</taxon>
        <taxon>Bacillaceae</taxon>
        <taxon>Heyndrickxia</taxon>
    </lineage>
</organism>
<reference evidence="1 2" key="1">
    <citation type="submission" date="2023-03" db="EMBL/GenBank/DDBJ databases">
        <title>Bacillus Genome Sequencing.</title>
        <authorList>
            <person name="Dunlap C."/>
        </authorList>
    </citation>
    <scope>NUCLEOTIDE SEQUENCE [LARGE SCALE GENOMIC DNA]</scope>
    <source>
        <strain evidence="1 2">B-23453</strain>
    </source>
</reference>
<name>A0ABU6MNX7_9BACI</name>